<feature type="transmembrane region" description="Helical" evidence="7">
    <location>
        <begin position="12"/>
        <end position="31"/>
    </location>
</feature>
<evidence type="ECO:0000313" key="9">
    <source>
        <dbReference type="EMBL" id="AIQ14730.1"/>
    </source>
</evidence>
<dbReference type="InterPro" id="IPR017475">
    <property type="entry name" value="EPS_sugar_tfrase"/>
</dbReference>
<keyword evidence="10" id="KW-1185">Reference proteome</keyword>
<proteinExistence type="inferred from homology"/>
<dbReference type="GO" id="GO:0016020">
    <property type="term" value="C:membrane"/>
    <property type="evidence" value="ECO:0007669"/>
    <property type="project" value="UniProtKB-SubCell"/>
</dbReference>
<evidence type="ECO:0000256" key="6">
    <source>
        <dbReference type="ARBA" id="ARBA00023136"/>
    </source>
</evidence>
<gene>
    <name evidence="9" type="ORF">PDUR_24755</name>
</gene>
<feature type="transmembrane region" description="Helical" evidence="7">
    <location>
        <begin position="113"/>
        <end position="131"/>
    </location>
</feature>
<dbReference type="Pfam" id="PF13727">
    <property type="entry name" value="CoA_binding_3"/>
    <property type="match status" value="1"/>
</dbReference>
<keyword evidence="3 9" id="KW-0808">Transferase</keyword>
<dbReference type="STRING" id="44251.PDUR_24755"/>
<dbReference type="NCBIfam" id="TIGR03023">
    <property type="entry name" value="WcaJ_sugtrans"/>
    <property type="match status" value="1"/>
</dbReference>
<feature type="transmembrane region" description="Helical" evidence="7">
    <location>
        <begin position="51"/>
        <end position="70"/>
    </location>
</feature>
<dbReference type="PANTHER" id="PTHR30576:SF0">
    <property type="entry name" value="UNDECAPRENYL-PHOSPHATE N-ACETYLGALACTOSAMINYL 1-PHOSPHATE TRANSFERASE-RELATED"/>
    <property type="match status" value="1"/>
</dbReference>
<dbReference type="InterPro" id="IPR003362">
    <property type="entry name" value="Bact_transf"/>
</dbReference>
<dbReference type="Gene3D" id="3.40.50.720">
    <property type="entry name" value="NAD(P)-binding Rossmann-like Domain"/>
    <property type="match status" value="1"/>
</dbReference>
<dbReference type="AlphaFoldDB" id="A0A089HVD3"/>
<keyword evidence="5 7" id="KW-1133">Transmembrane helix</keyword>
<feature type="domain" description="Bacterial sugar transferase" evidence="8">
    <location>
        <begin position="281"/>
        <end position="460"/>
    </location>
</feature>
<name>A0A089HVD3_PAEDU</name>
<keyword evidence="6 7" id="KW-0472">Membrane</keyword>
<evidence type="ECO:0000313" key="10">
    <source>
        <dbReference type="Proteomes" id="UP000029409"/>
    </source>
</evidence>
<dbReference type="eggNOG" id="COG2148">
    <property type="taxonomic scope" value="Bacteria"/>
</dbReference>
<comment type="similarity">
    <text evidence="2">Belongs to the bacterial sugar transferase family.</text>
</comment>
<comment type="subcellular location">
    <subcellularLocation>
        <location evidence="1">Membrane</location>
        <topology evidence="1">Multi-pass membrane protein</topology>
    </subcellularLocation>
</comment>
<evidence type="ECO:0000256" key="2">
    <source>
        <dbReference type="ARBA" id="ARBA00006464"/>
    </source>
</evidence>
<accession>A0A089HVD3</accession>
<protein>
    <submittedName>
        <fullName evidence="9">UDP-phosphate glucose phosphotransferase</fullName>
    </submittedName>
</protein>
<dbReference type="InterPro" id="IPR036291">
    <property type="entry name" value="NAD(P)-bd_dom_sf"/>
</dbReference>
<keyword evidence="4 7" id="KW-0812">Transmembrane</keyword>
<dbReference type="SUPFAM" id="SSF51735">
    <property type="entry name" value="NAD(P)-binding Rossmann-fold domains"/>
    <property type="match status" value="1"/>
</dbReference>
<dbReference type="Proteomes" id="UP000029409">
    <property type="component" value="Chromosome"/>
</dbReference>
<dbReference type="Pfam" id="PF02397">
    <property type="entry name" value="Bac_transf"/>
    <property type="match status" value="1"/>
</dbReference>
<evidence type="ECO:0000256" key="4">
    <source>
        <dbReference type="ARBA" id="ARBA00022692"/>
    </source>
</evidence>
<evidence type="ECO:0000256" key="1">
    <source>
        <dbReference type="ARBA" id="ARBA00004141"/>
    </source>
</evidence>
<dbReference type="EMBL" id="CP009288">
    <property type="protein sequence ID" value="AIQ14730.1"/>
    <property type="molecule type" value="Genomic_DNA"/>
</dbReference>
<feature type="transmembrane region" description="Helical" evidence="7">
    <location>
        <begin position="283"/>
        <end position="307"/>
    </location>
</feature>
<dbReference type="InterPro" id="IPR017473">
    <property type="entry name" value="Undecaprenyl-P_gluc_Ptfrase"/>
</dbReference>
<dbReference type="PANTHER" id="PTHR30576">
    <property type="entry name" value="COLANIC BIOSYNTHESIS UDP-GLUCOSE LIPID CARRIER TRANSFERASE"/>
    <property type="match status" value="1"/>
</dbReference>
<organism evidence="9 10">
    <name type="scientific">Paenibacillus durus</name>
    <name type="common">Paenibacillus azotofixans</name>
    <dbReference type="NCBI Taxonomy" id="44251"/>
    <lineage>
        <taxon>Bacteria</taxon>
        <taxon>Bacillati</taxon>
        <taxon>Bacillota</taxon>
        <taxon>Bacilli</taxon>
        <taxon>Bacillales</taxon>
        <taxon>Paenibacillaceae</taxon>
        <taxon>Paenibacillus</taxon>
    </lineage>
</organism>
<feature type="transmembrane region" description="Helical" evidence="7">
    <location>
        <begin position="82"/>
        <end position="101"/>
    </location>
</feature>
<reference evidence="9 10" key="1">
    <citation type="submission" date="2014-08" db="EMBL/GenBank/DDBJ databases">
        <title>Comparative genomics of the Paenibacillus odorifer group.</title>
        <authorList>
            <person name="den Bakker H.C."/>
            <person name="Tsai Y.-C."/>
            <person name="Martin N."/>
            <person name="Korlach J."/>
            <person name="Wiedmann M."/>
        </authorList>
    </citation>
    <scope>NUCLEOTIDE SEQUENCE [LARGE SCALE GENOMIC DNA]</scope>
    <source>
        <strain evidence="9 10">DSM 1735</strain>
    </source>
</reference>
<evidence type="ECO:0000256" key="7">
    <source>
        <dbReference type="SAM" id="Phobius"/>
    </source>
</evidence>
<dbReference type="KEGG" id="pdu:PDUR_24755"/>
<dbReference type="OrthoDB" id="9808602at2"/>
<sequence length="468" mass="54988">MIRRNQRFLTQLYMVADFIVIQAAFLFSWWLKFKSDWMPYENHMAVESYAYWSLIYGGVAVLIGILLTLYMPKRKKRFADEFLKIFQVHVMGIFILLGLMYFVREIDISRQYLTIYIGTIMLSTMLYRYVLKKMLKSFREKGFNRQFVLILGAGTLGRRIYDNLAQYPELGYEIIGFLDDYQSWDTLDSQRYKPILGKLDELPAMLETMLIDEVILALPLDVHHKFPAIIATCERAGVRTLIIPDFFDYLPARPYFDNFAGLPMINVRDIPLDMTANRMAKRLFDIIFSLFAIVVMSPIMLITALGVKMTSPGPVIFRQERVGLNRRTFTMYKFRSMKMQRDGEVDTGWSTEQDPRRTRFGTFIRKTSLDELPQFFNVLLGHMSVVGPRPERPYYVEQFKGEIPKYMVKHHVRPGITGWAQSNGLRGDTSIEDRIKHDIFYIENWSLLFDIRIIFKTIRNGFINKNAY</sequence>
<dbReference type="RefSeq" id="WP_042208441.1">
    <property type="nucleotide sequence ID" value="NZ_CP009288.1"/>
</dbReference>
<dbReference type="NCBIfam" id="TIGR03025">
    <property type="entry name" value="EPS_sugtrans"/>
    <property type="match status" value="1"/>
</dbReference>
<evidence type="ECO:0000256" key="5">
    <source>
        <dbReference type="ARBA" id="ARBA00022989"/>
    </source>
</evidence>
<evidence type="ECO:0000256" key="3">
    <source>
        <dbReference type="ARBA" id="ARBA00022679"/>
    </source>
</evidence>
<evidence type="ECO:0000259" key="8">
    <source>
        <dbReference type="Pfam" id="PF02397"/>
    </source>
</evidence>
<dbReference type="GO" id="GO:0016780">
    <property type="term" value="F:phosphotransferase activity, for other substituted phosphate groups"/>
    <property type="evidence" value="ECO:0007669"/>
    <property type="project" value="TreeGrafter"/>
</dbReference>